<dbReference type="AlphaFoldDB" id="A0AAV3RFT0"/>
<sequence length="87" mass="9754">MSTEPKKRKFVSPPPRRPPPRAPLTNPKSIIHVQESNDNIKLKIQQAKNFAVSQAQQDGCTANFRIFDSPYGNFLIPVIPTRQELGG</sequence>
<comment type="caution">
    <text evidence="2">The sequence shown here is derived from an EMBL/GenBank/DDBJ whole genome shotgun (WGS) entry which is preliminary data.</text>
</comment>
<reference evidence="2 3" key="1">
    <citation type="submission" date="2024-01" db="EMBL/GenBank/DDBJ databases">
        <title>The complete chloroplast genome sequence of Lithospermum erythrorhizon: insights into the phylogenetic relationship among Boraginaceae species and the maternal lineages of purple gromwells.</title>
        <authorList>
            <person name="Okada T."/>
            <person name="Watanabe K."/>
        </authorList>
    </citation>
    <scope>NUCLEOTIDE SEQUENCE [LARGE SCALE GENOMIC DNA]</scope>
</reference>
<feature type="region of interest" description="Disordered" evidence="1">
    <location>
        <begin position="1"/>
        <end position="27"/>
    </location>
</feature>
<dbReference type="PANTHER" id="PTHR48205">
    <property type="entry name" value="OS01G0742766 PROTEIN"/>
    <property type="match status" value="1"/>
</dbReference>
<accession>A0AAV3RFT0</accession>
<keyword evidence="3" id="KW-1185">Reference proteome</keyword>
<protein>
    <submittedName>
        <fullName evidence="2">Uncharacterized protein</fullName>
    </submittedName>
</protein>
<dbReference type="Proteomes" id="UP001454036">
    <property type="component" value="Unassembled WGS sequence"/>
</dbReference>
<name>A0AAV3RFT0_LITER</name>
<evidence type="ECO:0000313" key="3">
    <source>
        <dbReference type="Proteomes" id="UP001454036"/>
    </source>
</evidence>
<evidence type="ECO:0000256" key="1">
    <source>
        <dbReference type="SAM" id="MobiDB-lite"/>
    </source>
</evidence>
<dbReference type="EMBL" id="BAABME010027228">
    <property type="protein sequence ID" value="GAA0175249.1"/>
    <property type="molecule type" value="Genomic_DNA"/>
</dbReference>
<feature type="compositionally biased region" description="Basic residues" evidence="1">
    <location>
        <begin position="1"/>
        <end position="10"/>
    </location>
</feature>
<organism evidence="2 3">
    <name type="scientific">Lithospermum erythrorhizon</name>
    <name type="common">Purple gromwell</name>
    <name type="synonym">Lithospermum officinale var. erythrorhizon</name>
    <dbReference type="NCBI Taxonomy" id="34254"/>
    <lineage>
        <taxon>Eukaryota</taxon>
        <taxon>Viridiplantae</taxon>
        <taxon>Streptophyta</taxon>
        <taxon>Embryophyta</taxon>
        <taxon>Tracheophyta</taxon>
        <taxon>Spermatophyta</taxon>
        <taxon>Magnoliopsida</taxon>
        <taxon>eudicotyledons</taxon>
        <taxon>Gunneridae</taxon>
        <taxon>Pentapetalae</taxon>
        <taxon>asterids</taxon>
        <taxon>lamiids</taxon>
        <taxon>Boraginales</taxon>
        <taxon>Boraginaceae</taxon>
        <taxon>Boraginoideae</taxon>
        <taxon>Lithospermeae</taxon>
        <taxon>Lithospermum</taxon>
    </lineage>
</organism>
<dbReference type="PANTHER" id="PTHR48205:SF1">
    <property type="entry name" value="OS01G0742766 PROTEIN"/>
    <property type="match status" value="1"/>
</dbReference>
<evidence type="ECO:0000313" key="2">
    <source>
        <dbReference type="EMBL" id="GAA0175249.1"/>
    </source>
</evidence>
<gene>
    <name evidence="2" type="ORF">LIER_41876</name>
</gene>
<feature type="compositionally biased region" description="Pro residues" evidence="1">
    <location>
        <begin position="12"/>
        <end position="22"/>
    </location>
</feature>
<proteinExistence type="predicted"/>